<dbReference type="RefSeq" id="WP_371754873.1">
    <property type="nucleotide sequence ID" value="NZ_JAYJLD010000022.1"/>
</dbReference>
<evidence type="ECO:0000256" key="6">
    <source>
        <dbReference type="ARBA" id="ARBA00023163"/>
    </source>
</evidence>
<dbReference type="Proteomes" id="UP001310386">
    <property type="component" value="Unassembled WGS sequence"/>
</dbReference>
<dbReference type="CDD" id="cd07153">
    <property type="entry name" value="Fur_like"/>
    <property type="match status" value="1"/>
</dbReference>
<reference evidence="7" key="1">
    <citation type="submission" date="2023-12" db="EMBL/GenBank/DDBJ databases">
        <title>Fervidustalea candida gen. nov., sp. nov., a novel member of the family Paenibacillaceae isolated from a geothermal area.</title>
        <authorList>
            <person name="Li W.-J."/>
            <person name="Jiao J.-Y."/>
            <person name="Chen Y."/>
        </authorList>
    </citation>
    <scope>NUCLEOTIDE SEQUENCE</scope>
    <source>
        <strain evidence="7">SYSU GA230002</strain>
    </source>
</reference>
<organism evidence="7 8">
    <name type="scientific">Ferviditalea candida</name>
    <dbReference type="NCBI Taxonomy" id="3108399"/>
    <lineage>
        <taxon>Bacteria</taxon>
        <taxon>Bacillati</taxon>
        <taxon>Bacillota</taxon>
        <taxon>Bacilli</taxon>
        <taxon>Bacillales</taxon>
        <taxon>Paenibacillaceae</taxon>
        <taxon>Ferviditalea</taxon>
    </lineage>
</organism>
<keyword evidence="6" id="KW-0804">Transcription</keyword>
<dbReference type="InterPro" id="IPR002481">
    <property type="entry name" value="FUR"/>
</dbReference>
<keyword evidence="4" id="KW-0805">Transcription regulation</keyword>
<keyword evidence="2" id="KW-0678">Repressor</keyword>
<accession>A0ABU5ZNQ6</accession>
<dbReference type="SUPFAM" id="SSF46785">
    <property type="entry name" value="Winged helix' DNA-binding domain"/>
    <property type="match status" value="1"/>
</dbReference>
<dbReference type="Gene3D" id="3.30.1490.190">
    <property type="match status" value="1"/>
</dbReference>
<evidence type="ECO:0000256" key="4">
    <source>
        <dbReference type="ARBA" id="ARBA00023015"/>
    </source>
</evidence>
<keyword evidence="5" id="KW-0238">DNA-binding</keyword>
<comment type="similarity">
    <text evidence="1">Belongs to the Fur family.</text>
</comment>
<dbReference type="PANTHER" id="PTHR33202:SF7">
    <property type="entry name" value="FERRIC UPTAKE REGULATION PROTEIN"/>
    <property type="match status" value="1"/>
</dbReference>
<dbReference type="InterPro" id="IPR036390">
    <property type="entry name" value="WH_DNA-bd_sf"/>
</dbReference>
<comment type="caution">
    <text evidence="7">The sequence shown here is derived from an EMBL/GenBank/DDBJ whole genome shotgun (WGS) entry which is preliminary data.</text>
</comment>
<dbReference type="Pfam" id="PF01475">
    <property type="entry name" value="FUR"/>
    <property type="match status" value="1"/>
</dbReference>
<protein>
    <submittedName>
        <fullName evidence="7">Fur family transcriptional regulator</fullName>
    </submittedName>
</protein>
<dbReference type="PANTHER" id="PTHR33202">
    <property type="entry name" value="ZINC UPTAKE REGULATION PROTEIN"/>
    <property type="match status" value="1"/>
</dbReference>
<evidence type="ECO:0000256" key="2">
    <source>
        <dbReference type="ARBA" id="ARBA00022491"/>
    </source>
</evidence>
<evidence type="ECO:0000256" key="1">
    <source>
        <dbReference type="ARBA" id="ARBA00007957"/>
    </source>
</evidence>
<dbReference type="InterPro" id="IPR043135">
    <property type="entry name" value="Fur_C"/>
</dbReference>
<evidence type="ECO:0000256" key="5">
    <source>
        <dbReference type="ARBA" id="ARBA00023125"/>
    </source>
</evidence>
<evidence type="ECO:0000313" key="7">
    <source>
        <dbReference type="EMBL" id="MEB3102750.1"/>
    </source>
</evidence>
<proteinExistence type="inferred from homology"/>
<sequence length="165" mass="19496">MEARIEKIKQLLQEQAYKLTPQREATVRVLLENEQDHLSAEDVFMLVKDKFPEIGLATVYRTLELLSELHVVEKMNFGDGVARYDLRDDNNHHHHHHLICVQCGAVDEIMEDWLIHLEEKLAREYNFKVLDHRLDFQGICNRCLEKKQAEMRQNCEDSTVQNNRS</sequence>
<dbReference type="InterPro" id="IPR036388">
    <property type="entry name" value="WH-like_DNA-bd_sf"/>
</dbReference>
<keyword evidence="8" id="KW-1185">Reference proteome</keyword>
<dbReference type="EMBL" id="JAYJLD010000022">
    <property type="protein sequence ID" value="MEB3102750.1"/>
    <property type="molecule type" value="Genomic_DNA"/>
</dbReference>
<evidence type="ECO:0000256" key="3">
    <source>
        <dbReference type="ARBA" id="ARBA00022833"/>
    </source>
</evidence>
<dbReference type="Gene3D" id="1.10.10.10">
    <property type="entry name" value="Winged helix-like DNA-binding domain superfamily/Winged helix DNA-binding domain"/>
    <property type="match status" value="1"/>
</dbReference>
<keyword evidence="3" id="KW-0862">Zinc</keyword>
<name>A0ABU5ZNQ6_9BACL</name>
<evidence type="ECO:0000313" key="8">
    <source>
        <dbReference type="Proteomes" id="UP001310386"/>
    </source>
</evidence>
<gene>
    <name evidence="7" type="ORF">VF724_13860</name>
</gene>